<evidence type="ECO:0000313" key="3">
    <source>
        <dbReference type="Proteomes" id="UP001623348"/>
    </source>
</evidence>
<evidence type="ECO:0000256" key="1">
    <source>
        <dbReference type="SAM" id="MobiDB-lite"/>
    </source>
</evidence>
<comment type="caution">
    <text evidence="2">The sequence shown here is derived from an EMBL/GenBank/DDBJ whole genome shotgun (WGS) entry which is preliminary data.</text>
</comment>
<name>A0ABC9Y1R9_GRUJA</name>
<dbReference type="AlphaFoldDB" id="A0ABC9Y1R9"/>
<organism evidence="2 3">
    <name type="scientific">Grus japonensis</name>
    <name type="common">Japanese crane</name>
    <name type="synonym">Red-crowned crane</name>
    <dbReference type="NCBI Taxonomy" id="30415"/>
    <lineage>
        <taxon>Eukaryota</taxon>
        <taxon>Metazoa</taxon>
        <taxon>Chordata</taxon>
        <taxon>Craniata</taxon>
        <taxon>Vertebrata</taxon>
        <taxon>Euteleostomi</taxon>
        <taxon>Archelosauria</taxon>
        <taxon>Archosauria</taxon>
        <taxon>Dinosauria</taxon>
        <taxon>Saurischia</taxon>
        <taxon>Theropoda</taxon>
        <taxon>Coelurosauria</taxon>
        <taxon>Aves</taxon>
        <taxon>Neognathae</taxon>
        <taxon>Neoaves</taxon>
        <taxon>Gruiformes</taxon>
        <taxon>Gruidae</taxon>
        <taxon>Grus</taxon>
    </lineage>
</organism>
<proteinExistence type="predicted"/>
<reference evidence="2 3" key="1">
    <citation type="submission" date="2024-06" db="EMBL/GenBank/DDBJ databases">
        <title>The draft genome of Grus japonensis, version 3.</title>
        <authorList>
            <person name="Nabeshima K."/>
            <person name="Suzuki S."/>
            <person name="Onuma M."/>
        </authorList>
    </citation>
    <scope>NUCLEOTIDE SEQUENCE [LARGE SCALE GENOMIC DNA]</scope>
    <source>
        <strain evidence="2 3">451A</strain>
    </source>
</reference>
<accession>A0ABC9Y1R9</accession>
<protein>
    <submittedName>
        <fullName evidence="2">Ankyrin repeat and death domain-containing protein 1B</fullName>
    </submittedName>
</protein>
<gene>
    <name evidence="2" type="ORF">GRJ2_002859500</name>
</gene>
<sequence length="87" mass="8996">MKGLSHLLCAEEDAVEGAMAASHDGHSSLSNSPCTESHRVADMGTSGDDLVQPPPQTTVMKSGLPRAMSSWALNISKDGDSITSLGN</sequence>
<dbReference type="EMBL" id="BAAFJT010000040">
    <property type="protein sequence ID" value="GAB0203939.1"/>
    <property type="molecule type" value="Genomic_DNA"/>
</dbReference>
<dbReference type="Proteomes" id="UP001623348">
    <property type="component" value="Unassembled WGS sequence"/>
</dbReference>
<evidence type="ECO:0000313" key="2">
    <source>
        <dbReference type="EMBL" id="GAB0203939.1"/>
    </source>
</evidence>
<keyword evidence="3" id="KW-1185">Reference proteome</keyword>
<feature type="region of interest" description="Disordered" evidence="1">
    <location>
        <begin position="17"/>
        <end position="64"/>
    </location>
</feature>